<evidence type="ECO:0000256" key="1">
    <source>
        <dbReference type="SAM" id="MobiDB-lite"/>
    </source>
</evidence>
<evidence type="ECO:0000313" key="2">
    <source>
        <dbReference type="EMBL" id="ELY58494.1"/>
    </source>
</evidence>
<accession>L9X9U2</accession>
<gene>
    <name evidence="2" type="ORF">C492_11785</name>
</gene>
<feature type="compositionally biased region" description="Low complexity" evidence="1">
    <location>
        <begin position="16"/>
        <end position="33"/>
    </location>
</feature>
<keyword evidence="3" id="KW-1185">Reference proteome</keyword>
<name>L9X9U2_9EURY</name>
<dbReference type="EMBL" id="AOIA01000114">
    <property type="protein sequence ID" value="ELY58494.1"/>
    <property type="molecule type" value="Genomic_DNA"/>
</dbReference>
<comment type="caution">
    <text evidence="2">The sequence shown here is derived from an EMBL/GenBank/DDBJ whole genome shotgun (WGS) entry which is preliminary data.</text>
</comment>
<sequence>MSTRPHTTPTEPTPSQPTTRTTRPTASERAPATFSNGHTDRLQNLIDEWNTAFADGASGE</sequence>
<dbReference type="Proteomes" id="UP000011531">
    <property type="component" value="Unassembled WGS sequence"/>
</dbReference>
<proteinExistence type="predicted"/>
<protein>
    <submittedName>
        <fullName evidence="2">Uncharacterized protein</fullName>
    </submittedName>
</protein>
<feature type="region of interest" description="Disordered" evidence="1">
    <location>
        <begin position="1"/>
        <end position="38"/>
    </location>
</feature>
<dbReference type="AlphaFoldDB" id="L9X9U2"/>
<feature type="compositionally biased region" description="Low complexity" evidence="1">
    <location>
        <begin position="1"/>
        <end position="10"/>
    </location>
</feature>
<organism evidence="2 3">
    <name type="scientific">Natronococcus jeotgali DSM 18795</name>
    <dbReference type="NCBI Taxonomy" id="1227498"/>
    <lineage>
        <taxon>Archaea</taxon>
        <taxon>Methanobacteriati</taxon>
        <taxon>Methanobacteriota</taxon>
        <taxon>Stenosarchaea group</taxon>
        <taxon>Halobacteria</taxon>
        <taxon>Halobacteriales</taxon>
        <taxon>Natrialbaceae</taxon>
        <taxon>Natronococcus</taxon>
    </lineage>
</organism>
<reference evidence="2 3" key="1">
    <citation type="journal article" date="2014" name="PLoS Genet.">
        <title>Phylogenetically driven sequencing of extremely halophilic archaea reveals strategies for static and dynamic osmo-response.</title>
        <authorList>
            <person name="Becker E.A."/>
            <person name="Seitzer P.M."/>
            <person name="Tritt A."/>
            <person name="Larsen D."/>
            <person name="Krusor M."/>
            <person name="Yao A.I."/>
            <person name="Wu D."/>
            <person name="Madern D."/>
            <person name="Eisen J.A."/>
            <person name="Darling A.E."/>
            <person name="Facciotti M.T."/>
        </authorList>
    </citation>
    <scope>NUCLEOTIDE SEQUENCE [LARGE SCALE GENOMIC DNA]</scope>
    <source>
        <strain evidence="2 3">DSM 18795</strain>
    </source>
</reference>
<evidence type="ECO:0000313" key="3">
    <source>
        <dbReference type="Proteomes" id="UP000011531"/>
    </source>
</evidence>
<dbReference type="RefSeq" id="WP_008423629.1">
    <property type="nucleotide sequence ID" value="NZ_AOIA01000114.1"/>
</dbReference>